<evidence type="ECO:0000313" key="1">
    <source>
        <dbReference type="EMBL" id="CAB4145195.1"/>
    </source>
</evidence>
<sequence>MSRYASTDQEPTVVESRNNEFFSSILIVDEKPKNTKTKSTKKKTTKA</sequence>
<dbReference type="EMBL" id="LR797452">
    <property type="protein sequence ID" value="CAB4217696.1"/>
    <property type="molecule type" value="Genomic_DNA"/>
</dbReference>
<dbReference type="EMBL" id="LR796878">
    <property type="protein sequence ID" value="CAB4172244.1"/>
    <property type="molecule type" value="Genomic_DNA"/>
</dbReference>
<proteinExistence type="predicted"/>
<evidence type="ECO:0000313" key="6">
    <source>
        <dbReference type="EMBL" id="CAB4178408.1"/>
    </source>
</evidence>
<dbReference type="EMBL" id="LR798341">
    <property type="protein sequence ID" value="CAB5225110.1"/>
    <property type="molecule type" value="Genomic_DNA"/>
</dbReference>
<evidence type="ECO:0000313" key="4">
    <source>
        <dbReference type="EMBL" id="CAB4164919.1"/>
    </source>
</evidence>
<evidence type="ECO:0000313" key="11">
    <source>
        <dbReference type="EMBL" id="CAB5225110.1"/>
    </source>
</evidence>
<accession>A0A6J5QAE5</accession>
<name>A0A6J5QAE5_9CAUD</name>
<evidence type="ECO:0000313" key="10">
    <source>
        <dbReference type="EMBL" id="CAB4217696.1"/>
    </source>
</evidence>
<dbReference type="EMBL" id="LR796961">
    <property type="protein sequence ID" value="CAB4178408.1"/>
    <property type="molecule type" value="Genomic_DNA"/>
</dbReference>
<dbReference type="EMBL" id="LR798395">
    <property type="protein sequence ID" value="CAB5228997.1"/>
    <property type="molecule type" value="Genomic_DNA"/>
</dbReference>
<dbReference type="EMBL" id="LR797177">
    <property type="protein sequence ID" value="CAB4191477.1"/>
    <property type="molecule type" value="Genomic_DNA"/>
</dbReference>
<dbReference type="EMBL" id="LR796644">
    <property type="protein sequence ID" value="CAB4156790.1"/>
    <property type="molecule type" value="Genomic_DNA"/>
</dbReference>
<dbReference type="EMBL" id="LR796762">
    <property type="protein sequence ID" value="CAB4164919.1"/>
    <property type="molecule type" value="Genomic_DNA"/>
</dbReference>
<gene>
    <name evidence="6" type="ORF">UFOVP1002_159</name>
    <name evidence="7" type="ORF">UFOVP1217_36</name>
    <name evidence="8" type="ORF">UFOVP1343_20</name>
    <name evidence="9" type="ORF">UFOVP1438_69</name>
    <name evidence="12" type="ORF">UFOVP1541_116</name>
    <name evidence="10" type="ORF">UFOVP1592_65</name>
    <name evidence="1" type="ORF">UFOVP465_114</name>
    <name evidence="2" type="ORF">UFOVP666_160</name>
    <name evidence="3" type="ORF">UFOVP727_49</name>
    <name evidence="11" type="ORF">UFOVP741_52</name>
    <name evidence="4" type="ORF">UFOVP819_188</name>
    <name evidence="5" type="ORF">UFOVP926_87</name>
</gene>
<protein>
    <submittedName>
        <fullName evidence="6">Uncharacterized protein</fullName>
    </submittedName>
</protein>
<reference evidence="6" key="1">
    <citation type="submission" date="2020-05" db="EMBL/GenBank/DDBJ databases">
        <authorList>
            <person name="Chiriac C."/>
            <person name="Salcher M."/>
            <person name="Ghai R."/>
            <person name="Kavagutti S V."/>
        </authorList>
    </citation>
    <scope>NUCLEOTIDE SEQUENCE</scope>
</reference>
<evidence type="ECO:0000313" key="3">
    <source>
        <dbReference type="EMBL" id="CAB4160074.1"/>
    </source>
</evidence>
<dbReference type="EMBL" id="LR797395">
    <property type="protein sequence ID" value="CAB4213104.1"/>
    <property type="molecule type" value="Genomic_DNA"/>
</dbReference>
<dbReference type="EMBL" id="LR796443">
    <property type="protein sequence ID" value="CAB4145195.1"/>
    <property type="molecule type" value="Genomic_DNA"/>
</dbReference>
<dbReference type="EMBL" id="LR797305">
    <property type="protein sequence ID" value="CAB4199981.1"/>
    <property type="molecule type" value="Genomic_DNA"/>
</dbReference>
<dbReference type="EMBL" id="LR796698">
    <property type="protein sequence ID" value="CAB4160074.1"/>
    <property type="molecule type" value="Genomic_DNA"/>
</dbReference>
<evidence type="ECO:0000313" key="12">
    <source>
        <dbReference type="EMBL" id="CAB5228997.1"/>
    </source>
</evidence>
<evidence type="ECO:0000313" key="8">
    <source>
        <dbReference type="EMBL" id="CAB4199981.1"/>
    </source>
</evidence>
<evidence type="ECO:0000313" key="2">
    <source>
        <dbReference type="EMBL" id="CAB4156790.1"/>
    </source>
</evidence>
<evidence type="ECO:0000313" key="5">
    <source>
        <dbReference type="EMBL" id="CAB4172244.1"/>
    </source>
</evidence>
<organism evidence="6">
    <name type="scientific">uncultured Caudovirales phage</name>
    <dbReference type="NCBI Taxonomy" id="2100421"/>
    <lineage>
        <taxon>Viruses</taxon>
        <taxon>Duplodnaviria</taxon>
        <taxon>Heunggongvirae</taxon>
        <taxon>Uroviricota</taxon>
        <taxon>Caudoviricetes</taxon>
        <taxon>Peduoviridae</taxon>
        <taxon>Maltschvirus</taxon>
        <taxon>Maltschvirus maltsch</taxon>
    </lineage>
</organism>
<evidence type="ECO:0000313" key="7">
    <source>
        <dbReference type="EMBL" id="CAB4191477.1"/>
    </source>
</evidence>
<evidence type="ECO:0000313" key="9">
    <source>
        <dbReference type="EMBL" id="CAB4213104.1"/>
    </source>
</evidence>